<protein>
    <recommendedName>
        <fullName evidence="3">GIY-YIG domain-containing protein</fullName>
    </recommendedName>
</protein>
<evidence type="ECO:0008006" key="3">
    <source>
        <dbReference type="Google" id="ProtNLM"/>
    </source>
</evidence>
<name>A0ABP9U980_9DEIO</name>
<evidence type="ECO:0000313" key="1">
    <source>
        <dbReference type="EMBL" id="GAA5439000.1"/>
    </source>
</evidence>
<accession>A0ABP9U980</accession>
<dbReference type="EMBL" id="BAABQU010000004">
    <property type="protein sequence ID" value="GAA5439000.1"/>
    <property type="molecule type" value="Genomic_DNA"/>
</dbReference>
<dbReference type="RefSeq" id="WP_345441526.1">
    <property type="nucleotide sequence ID" value="NZ_BAABQU010000004.1"/>
</dbReference>
<sequence>MGKEHLELRFQGPFTLTGNASGNVFRQREVRQAGIYLFAMETDQAGTVVRYVGETGVSFQKRLKEHLIQTLGGNYRVSDVASLRSLQEIVLWDGMWRRGTTGRMQEFVDRYVQLAPAIKEYLDAYRIFLAPMPSEIGQRQRRLVESALARHFQQGPHLMAPDIRYLKRTTEDPYCTVMAQSSSTVTGLPCVVTA</sequence>
<gene>
    <name evidence="1" type="ORF">Dcae01_00495</name>
</gene>
<dbReference type="Proteomes" id="UP001423409">
    <property type="component" value="Unassembled WGS sequence"/>
</dbReference>
<comment type="caution">
    <text evidence="1">The sequence shown here is derived from an EMBL/GenBank/DDBJ whole genome shotgun (WGS) entry which is preliminary data.</text>
</comment>
<evidence type="ECO:0000313" key="2">
    <source>
        <dbReference type="Proteomes" id="UP001423409"/>
    </source>
</evidence>
<reference evidence="1 2" key="1">
    <citation type="submission" date="2024-02" db="EMBL/GenBank/DDBJ databases">
        <title>Deinococcus caeni NBRC 101312.</title>
        <authorList>
            <person name="Ichikawa N."/>
            <person name="Katano-Makiyama Y."/>
            <person name="Hidaka K."/>
        </authorList>
    </citation>
    <scope>NUCLEOTIDE SEQUENCE [LARGE SCALE GENOMIC DNA]</scope>
    <source>
        <strain evidence="1 2">NBRC 101312</strain>
    </source>
</reference>
<proteinExistence type="predicted"/>
<organism evidence="1 2">
    <name type="scientific">Deinococcus caeni</name>
    <dbReference type="NCBI Taxonomy" id="569127"/>
    <lineage>
        <taxon>Bacteria</taxon>
        <taxon>Thermotogati</taxon>
        <taxon>Deinococcota</taxon>
        <taxon>Deinococci</taxon>
        <taxon>Deinococcales</taxon>
        <taxon>Deinococcaceae</taxon>
        <taxon>Deinococcus</taxon>
    </lineage>
</organism>
<keyword evidence="2" id="KW-1185">Reference proteome</keyword>